<dbReference type="EMBL" id="QZBS01000134">
    <property type="protein sequence ID" value="THZ72024.1"/>
    <property type="molecule type" value="Genomic_DNA"/>
</dbReference>
<proteinExistence type="predicted"/>
<evidence type="ECO:0000313" key="2">
    <source>
        <dbReference type="EMBL" id="THZ72024.1"/>
    </source>
</evidence>
<evidence type="ECO:0000313" key="3">
    <source>
        <dbReference type="Proteomes" id="UP000309734"/>
    </source>
</evidence>
<protein>
    <submittedName>
        <fullName evidence="2">Uncharacterized protein</fullName>
    </submittedName>
</protein>
<sequence length="330" mass="36799">MHLSILLLYLISLTLSTTQPEANSPYIGLSLSSRTLTLASHDGNDTIVLAQWQANLAYRTWFAEAISQHLVHEVDDATVVVCEVFNQAEEILNVKLGEEKAYITAVSIPFPISTRRLEIEMLAAVKELSLWDDRTGFSSAILETRQILWGAYGLSQSQGLGVEGMVDESGEGAGVVVSIELNWVCIGMQVLGVEEGVVWVIGEDIWMDLGWRKDDGGEDATWVTNVEGRFERFFAQYFAPIPSMREGDKYAPKRLRMITFTGDAPAYAFDIVKTVLRNVLTDYPWVVFKEDFKPDEISAIGAAMLGKVLAEEEARYETDYVVDMTGFQDT</sequence>
<reference evidence="2 3" key="1">
    <citation type="submission" date="2018-10" db="EMBL/GenBank/DDBJ databases">
        <title>Fifty Aureobasidium pullulans genomes reveal a recombining polyextremotolerant generalist.</title>
        <authorList>
            <person name="Gostincar C."/>
            <person name="Turk M."/>
            <person name="Zajc J."/>
            <person name="Gunde-Cimerman N."/>
        </authorList>
    </citation>
    <scope>NUCLEOTIDE SEQUENCE [LARGE SCALE GENOMIC DNA]</scope>
    <source>
        <strain evidence="2 3">EXF-3519</strain>
    </source>
</reference>
<feature type="signal peptide" evidence="1">
    <location>
        <begin position="1"/>
        <end position="16"/>
    </location>
</feature>
<keyword evidence="1" id="KW-0732">Signal</keyword>
<comment type="caution">
    <text evidence="2">The sequence shown here is derived from an EMBL/GenBank/DDBJ whole genome shotgun (WGS) entry which is preliminary data.</text>
</comment>
<name>A0A4S9X2N6_AURPU</name>
<accession>A0A4S9X2N6</accession>
<feature type="chain" id="PRO_5020441327" evidence="1">
    <location>
        <begin position="17"/>
        <end position="330"/>
    </location>
</feature>
<dbReference type="Proteomes" id="UP000309734">
    <property type="component" value="Unassembled WGS sequence"/>
</dbReference>
<evidence type="ECO:0000256" key="1">
    <source>
        <dbReference type="SAM" id="SignalP"/>
    </source>
</evidence>
<organism evidence="2 3">
    <name type="scientific">Aureobasidium pullulans</name>
    <name type="common">Black yeast</name>
    <name type="synonym">Pullularia pullulans</name>
    <dbReference type="NCBI Taxonomy" id="5580"/>
    <lineage>
        <taxon>Eukaryota</taxon>
        <taxon>Fungi</taxon>
        <taxon>Dikarya</taxon>
        <taxon>Ascomycota</taxon>
        <taxon>Pezizomycotina</taxon>
        <taxon>Dothideomycetes</taxon>
        <taxon>Dothideomycetidae</taxon>
        <taxon>Dothideales</taxon>
        <taxon>Saccotheciaceae</taxon>
        <taxon>Aureobasidium</taxon>
    </lineage>
</organism>
<gene>
    <name evidence="2" type="ORF">D6C85_04939</name>
</gene>
<dbReference type="AlphaFoldDB" id="A0A4S9X2N6"/>